<name>G8JB97_ORYBR</name>
<dbReference type="EMBL" id="JN873129">
    <property type="protein sequence ID" value="AER41575.1"/>
    <property type="molecule type" value="Genomic_DNA"/>
</dbReference>
<sequence>MRPSIRCRRRRRRRRVARLCVCQRASESGDWPYHLWLYGGDETARWEKLCYIDPRSWSEDDRNLLRSRWIAPLCMYGDRIMLRTGNCRVFVVDPAGGVVGSPEILFRLDEHEATGGEFVDTLYPTLGLYEESLVPVGRTIEEMVFSSPATRAWPRPFRLPPCSVMLREKRRIRISL</sequence>
<gene>
    <name evidence="1" type="primary">U3</name>
</gene>
<dbReference type="AlphaFoldDB" id="G8JB97"/>
<evidence type="ECO:0000313" key="1">
    <source>
        <dbReference type="EMBL" id="AER41575.1"/>
    </source>
</evidence>
<accession>G8JB97</accession>
<proteinExistence type="predicted"/>
<protein>
    <submittedName>
        <fullName evidence="1">F-box+domain+containing+protein</fullName>
    </submittedName>
</protein>
<reference evidence="1" key="1">
    <citation type="submission" date="2011-10" db="EMBL/GenBank/DDBJ databases">
        <title>Comparative Sequence Analysis Revealed Gene Movement of Ghd7 in the Grass Genomes.</title>
        <authorList>
            <person name="Yang L."/>
            <person name="Li B."/>
            <person name="Sui Y."/>
            <person name="Chen J."/>
            <person name="Shi J."/>
            <person name="Chen M."/>
        </authorList>
    </citation>
    <scope>NUCLEOTIDE SEQUENCE</scope>
</reference>
<organism evidence="1">
    <name type="scientific">Oryza brachyantha</name>
    <name type="common">malo sina</name>
    <dbReference type="NCBI Taxonomy" id="4533"/>
    <lineage>
        <taxon>Eukaryota</taxon>
        <taxon>Viridiplantae</taxon>
        <taxon>Streptophyta</taxon>
        <taxon>Embryophyta</taxon>
        <taxon>Tracheophyta</taxon>
        <taxon>Spermatophyta</taxon>
        <taxon>Magnoliopsida</taxon>
        <taxon>Liliopsida</taxon>
        <taxon>Poales</taxon>
        <taxon>Poaceae</taxon>
        <taxon>BOP clade</taxon>
        <taxon>Oryzoideae</taxon>
        <taxon>Oryzeae</taxon>
        <taxon>Oryzinae</taxon>
        <taxon>Oryza</taxon>
    </lineage>
</organism>